<protein>
    <submittedName>
        <fullName evidence="1">DNA primase</fullName>
        <ecNumber evidence="1">2.7.7.-</ecNumber>
    </submittedName>
</protein>
<gene>
    <name evidence="1" type="ORF">BN938_0658</name>
</gene>
<reference evidence="1 2" key="1">
    <citation type="journal article" date="2015" name="Genome Announc.">
        <title>Complete Genome Sequence of the Novel Leech Symbiont Mucinivorans hirudinis M3T.</title>
        <authorList>
            <person name="Nelson M.C."/>
            <person name="Bomar L."/>
            <person name="Graf J."/>
        </authorList>
    </citation>
    <scope>NUCLEOTIDE SEQUENCE [LARGE SCALE GENOMIC DNA]</scope>
    <source>
        <strain evidence="2">M3</strain>
    </source>
</reference>
<dbReference type="STRING" id="1433126.BN938_0658"/>
<keyword evidence="2" id="KW-1185">Reference proteome</keyword>
<dbReference type="KEGG" id="rbc:BN938_0658"/>
<evidence type="ECO:0000313" key="1">
    <source>
        <dbReference type="EMBL" id="CDN30763.1"/>
    </source>
</evidence>
<dbReference type="GO" id="GO:0016779">
    <property type="term" value="F:nucleotidyltransferase activity"/>
    <property type="evidence" value="ECO:0007669"/>
    <property type="project" value="UniProtKB-KW"/>
</dbReference>
<keyword evidence="1" id="KW-0808">Transferase</keyword>
<accession>A0A060RAE1</accession>
<keyword evidence="1" id="KW-0548">Nucleotidyltransferase</keyword>
<dbReference type="EC" id="2.7.7.-" evidence="1"/>
<evidence type="ECO:0000313" key="2">
    <source>
        <dbReference type="Proteomes" id="UP000027616"/>
    </source>
</evidence>
<dbReference type="Proteomes" id="UP000027616">
    <property type="component" value="Chromosome I"/>
</dbReference>
<dbReference type="HOGENOM" id="CLU_3218785_0_0_10"/>
<name>A0A060RAE1_9BACT</name>
<proteinExistence type="predicted"/>
<sequence length="44" mass="5077">MGFSHILTKKQLMYDIKNISIKQFLSEQGILPKQERTGYGLHPS</sequence>
<organism evidence="1 2">
    <name type="scientific">Mucinivorans hirudinis</name>
    <dbReference type="NCBI Taxonomy" id="1433126"/>
    <lineage>
        <taxon>Bacteria</taxon>
        <taxon>Pseudomonadati</taxon>
        <taxon>Bacteroidota</taxon>
        <taxon>Bacteroidia</taxon>
        <taxon>Bacteroidales</taxon>
        <taxon>Rikenellaceae</taxon>
        <taxon>Mucinivorans</taxon>
    </lineage>
</organism>
<dbReference type="EMBL" id="HG934468">
    <property type="protein sequence ID" value="CDN30763.1"/>
    <property type="molecule type" value="Genomic_DNA"/>
</dbReference>
<dbReference type="AlphaFoldDB" id="A0A060RAE1"/>